<dbReference type="InterPro" id="IPR004753">
    <property type="entry name" value="MreB"/>
</dbReference>
<comment type="caution">
    <text evidence="7">The sequence shown here is derived from an EMBL/GenBank/DDBJ whole genome shotgun (WGS) entry which is preliminary data.</text>
</comment>
<dbReference type="NCBIfam" id="TIGR00904">
    <property type="entry name" value="mreB"/>
    <property type="match status" value="1"/>
</dbReference>
<dbReference type="GO" id="GO:0008360">
    <property type="term" value="P:regulation of cell shape"/>
    <property type="evidence" value="ECO:0007669"/>
    <property type="project" value="UniProtKB-UniRule"/>
</dbReference>
<reference evidence="7 8" key="1">
    <citation type="submission" date="2017-09" db="EMBL/GenBank/DDBJ databases">
        <title>Depth-based differentiation of microbial function through sediment-hosted aquifers and enrichment of novel symbionts in the deep terrestrial subsurface.</title>
        <authorList>
            <person name="Probst A.J."/>
            <person name="Ladd B."/>
            <person name="Jarett J.K."/>
            <person name="Geller-Mcgrath D.E."/>
            <person name="Sieber C.M."/>
            <person name="Emerson J.B."/>
            <person name="Anantharaman K."/>
            <person name="Thomas B.C."/>
            <person name="Malmstrom R."/>
            <person name="Stieglmeier M."/>
            <person name="Klingl A."/>
            <person name="Woyke T."/>
            <person name="Ryan C.M."/>
            <person name="Banfield J.F."/>
        </authorList>
    </citation>
    <scope>NUCLEOTIDE SEQUENCE [LARGE SCALE GENOMIC DNA]</scope>
    <source>
        <strain evidence="7">CG10_big_fil_rev_8_21_14_0_10_31_9</strain>
    </source>
</reference>
<dbReference type="GO" id="GO:0000902">
    <property type="term" value="P:cell morphogenesis"/>
    <property type="evidence" value="ECO:0007669"/>
    <property type="project" value="InterPro"/>
</dbReference>
<evidence type="ECO:0000256" key="6">
    <source>
        <dbReference type="HAMAP-Rule" id="MF_02207"/>
    </source>
</evidence>
<dbReference type="PANTHER" id="PTHR42749:SF1">
    <property type="entry name" value="CELL SHAPE-DETERMINING PROTEIN MREB"/>
    <property type="match status" value="1"/>
</dbReference>
<proteinExistence type="inferred from homology"/>
<dbReference type="NCBIfam" id="NF010539">
    <property type="entry name" value="PRK13927.1"/>
    <property type="match status" value="1"/>
</dbReference>
<dbReference type="Gene3D" id="3.30.420.40">
    <property type="match status" value="3"/>
</dbReference>
<accession>A0A2H0RCG1</accession>
<keyword evidence="1 6" id="KW-0963">Cytoplasm</keyword>
<dbReference type="GO" id="GO:0005524">
    <property type="term" value="F:ATP binding"/>
    <property type="evidence" value="ECO:0007669"/>
    <property type="project" value="UniProtKB-KW"/>
</dbReference>
<evidence type="ECO:0000313" key="7">
    <source>
        <dbReference type="EMBL" id="PIR44163.1"/>
    </source>
</evidence>
<keyword evidence="4 6" id="KW-0133">Cell shape</keyword>
<evidence type="ECO:0000256" key="3">
    <source>
        <dbReference type="ARBA" id="ARBA00022840"/>
    </source>
</evidence>
<dbReference type="InterPro" id="IPR056546">
    <property type="entry name" value="MreB_MamK-like"/>
</dbReference>
<feature type="binding site" evidence="6">
    <location>
        <begin position="204"/>
        <end position="207"/>
    </location>
    <ligand>
        <name>ATP</name>
        <dbReference type="ChEBI" id="CHEBI:30616"/>
    </ligand>
</feature>
<keyword evidence="3 6" id="KW-0067">ATP-binding</keyword>
<protein>
    <recommendedName>
        <fullName evidence="6">Cell shape-determining protein MreB</fullName>
    </recommendedName>
</protein>
<dbReference type="GO" id="GO:0005737">
    <property type="term" value="C:cytoplasm"/>
    <property type="evidence" value="ECO:0007669"/>
    <property type="project" value="UniProtKB-SubCell"/>
</dbReference>
<dbReference type="Proteomes" id="UP000231602">
    <property type="component" value="Unassembled WGS sequence"/>
</dbReference>
<evidence type="ECO:0000256" key="4">
    <source>
        <dbReference type="ARBA" id="ARBA00022960"/>
    </source>
</evidence>
<sequence length="342" mass="36735">MFIRKIGIDLGTANTIVFVPGRGFVINEPTIVALSVPDNTVLAVGKEAKEMTGRTPSDIKPYQPLKDGVIADYYITKAMLKYFIKKSLGSFNILKPDVVISVPAGITQTERRAVINAAKEAGAKEAYIVREPILAALGAGIPINSHSGNMIINIGGGTMEAAVVSLGGIVEWASLRVAGNKLDQAIMDYIKKKYSLSIGEQTAEAIKIKVGAALPSKDKRSISVRGRDMISGLPKDVLVNSNEVAEAIHSQLLDMAGAVQNVFNETPPELVADVMEKGIILSGGGAQIPYLTEFFKRMLGVNTYVAEDPLFCVAKGAGLILTHLDVYKRTLLNKRTGYSQKF</sequence>
<evidence type="ECO:0000256" key="2">
    <source>
        <dbReference type="ARBA" id="ARBA00022741"/>
    </source>
</evidence>
<evidence type="ECO:0000256" key="5">
    <source>
        <dbReference type="ARBA" id="ARBA00023458"/>
    </source>
</evidence>
<dbReference type="HAMAP" id="MF_02207">
    <property type="entry name" value="MreB"/>
    <property type="match status" value="1"/>
</dbReference>
<comment type="function">
    <text evidence="6">Forms membrane-associated dynamic filaments that are essential for cell shape determination. Acts by regulating cell wall synthesis and cell elongation, and thus cell shape. A feedback loop between cell geometry and MreB localization may maintain elongated cell shape by targeting cell wall growth to regions of negative cell wall curvature.</text>
</comment>
<dbReference type="EMBL" id="PCXV01000022">
    <property type="protein sequence ID" value="PIR44163.1"/>
    <property type="molecule type" value="Genomic_DNA"/>
</dbReference>
<comment type="caution">
    <text evidence="6">Lacks conserved residue(s) required for the propagation of feature annotation.</text>
</comment>
<dbReference type="SUPFAM" id="SSF53067">
    <property type="entry name" value="Actin-like ATPase domain"/>
    <property type="match status" value="2"/>
</dbReference>
<dbReference type="CDD" id="cd10225">
    <property type="entry name" value="ASKHA_NBD_MreB-like"/>
    <property type="match status" value="1"/>
</dbReference>
<dbReference type="InterPro" id="IPR043129">
    <property type="entry name" value="ATPase_NBD"/>
</dbReference>
<comment type="subcellular location">
    <subcellularLocation>
        <location evidence="6">Cytoplasm</location>
    </subcellularLocation>
    <text evidence="6">Membrane-associated.</text>
</comment>
<organism evidence="7 8">
    <name type="scientific">Candidatus Wolfebacteria bacterium CG10_big_fil_rev_8_21_14_0_10_31_9</name>
    <dbReference type="NCBI Taxonomy" id="1975070"/>
    <lineage>
        <taxon>Bacteria</taxon>
        <taxon>Candidatus Wolfeibacteriota</taxon>
    </lineage>
</organism>
<feature type="binding site" evidence="6">
    <location>
        <begin position="12"/>
        <end position="14"/>
    </location>
    <ligand>
        <name>ATP</name>
        <dbReference type="ChEBI" id="CHEBI:30616"/>
    </ligand>
</feature>
<feature type="binding site" evidence="6">
    <location>
        <begin position="156"/>
        <end position="158"/>
    </location>
    <ligand>
        <name>ATP</name>
        <dbReference type="ChEBI" id="CHEBI:30616"/>
    </ligand>
</feature>
<evidence type="ECO:0000256" key="1">
    <source>
        <dbReference type="ARBA" id="ARBA00022490"/>
    </source>
</evidence>
<dbReference type="AlphaFoldDB" id="A0A2H0RCG1"/>
<dbReference type="PRINTS" id="PR01652">
    <property type="entry name" value="SHAPEPROTEIN"/>
</dbReference>
<dbReference type="PANTHER" id="PTHR42749">
    <property type="entry name" value="CELL SHAPE-DETERMINING PROTEIN MREB"/>
    <property type="match status" value="1"/>
</dbReference>
<evidence type="ECO:0000313" key="8">
    <source>
        <dbReference type="Proteomes" id="UP000231602"/>
    </source>
</evidence>
<keyword evidence="2 6" id="KW-0547">Nucleotide-binding</keyword>
<name>A0A2H0RCG1_9BACT</name>
<comment type="subunit">
    <text evidence="6">Forms polymers.</text>
</comment>
<dbReference type="Pfam" id="PF06723">
    <property type="entry name" value="MreB_Mbl"/>
    <property type="match status" value="1"/>
</dbReference>
<comment type="similarity">
    <text evidence="5 6">Belongs to the FtsA/MreB family.</text>
</comment>
<gene>
    <name evidence="6" type="primary">mreB</name>
    <name evidence="7" type="ORF">COV23_01245</name>
</gene>